<dbReference type="Proteomes" id="UP001432322">
    <property type="component" value="Unassembled WGS sequence"/>
</dbReference>
<comment type="function">
    <text evidence="1">Suppresses cannabinoid receptor CNR1-mediated tonic inhibition of voltage-gated calcium channels.</text>
</comment>
<evidence type="ECO:0000313" key="6">
    <source>
        <dbReference type="EMBL" id="GMT10729.1"/>
    </source>
</evidence>
<accession>A0AAV5UUD2</accession>
<feature type="compositionally biased region" description="Polar residues" evidence="5">
    <location>
        <begin position="96"/>
        <end position="118"/>
    </location>
</feature>
<comment type="subunit">
    <text evidence="4">Interacts with the cannabinoid receptor CNR1 (via C-terminus). Does not interact with cannabinoid receptor CNR2.</text>
</comment>
<feature type="non-terminal residue" evidence="6">
    <location>
        <position position="1"/>
    </location>
</feature>
<evidence type="ECO:0000256" key="1">
    <source>
        <dbReference type="ARBA" id="ARBA00003884"/>
    </source>
</evidence>
<dbReference type="InterPro" id="IPR029204">
    <property type="entry name" value="CNRIP1"/>
</dbReference>
<evidence type="ECO:0000256" key="3">
    <source>
        <dbReference type="ARBA" id="ARBA00015651"/>
    </source>
</evidence>
<reference evidence="6" key="1">
    <citation type="submission" date="2023-10" db="EMBL/GenBank/DDBJ databases">
        <title>Genome assembly of Pristionchus species.</title>
        <authorList>
            <person name="Yoshida K."/>
            <person name="Sommer R.J."/>
        </authorList>
    </citation>
    <scope>NUCLEOTIDE SEQUENCE</scope>
    <source>
        <strain evidence="6">RS5133</strain>
    </source>
</reference>
<feature type="compositionally biased region" description="Polar residues" evidence="5">
    <location>
        <begin position="41"/>
        <end position="56"/>
    </location>
</feature>
<dbReference type="GO" id="GO:0005886">
    <property type="term" value="C:plasma membrane"/>
    <property type="evidence" value="ECO:0007669"/>
    <property type="project" value="TreeGrafter"/>
</dbReference>
<dbReference type="AlphaFoldDB" id="A0AAV5UUD2"/>
<organism evidence="6 7">
    <name type="scientific">Pristionchus fissidentatus</name>
    <dbReference type="NCBI Taxonomy" id="1538716"/>
    <lineage>
        <taxon>Eukaryota</taxon>
        <taxon>Metazoa</taxon>
        <taxon>Ecdysozoa</taxon>
        <taxon>Nematoda</taxon>
        <taxon>Chromadorea</taxon>
        <taxon>Rhabditida</taxon>
        <taxon>Rhabditina</taxon>
        <taxon>Diplogasteromorpha</taxon>
        <taxon>Diplogasteroidea</taxon>
        <taxon>Neodiplogasteridae</taxon>
        <taxon>Pristionchus</taxon>
    </lineage>
</organism>
<dbReference type="EMBL" id="BTSY01000001">
    <property type="protein sequence ID" value="GMT10729.1"/>
    <property type="molecule type" value="Genomic_DNA"/>
</dbReference>
<sequence length="118" mass="13621">QVNHRTLVSSDMDVDRIVKESRRTTIVENKEIIFFKRPNRRSQSTPRSTEVSGNGNDSERTILSIRDSRRPSNESLNVEKEKEGGEERLTERRTSDASSRSPSQRVSFHPSTFQPENF</sequence>
<name>A0AAV5UUD2_9BILA</name>
<evidence type="ECO:0000313" key="7">
    <source>
        <dbReference type="Proteomes" id="UP001432322"/>
    </source>
</evidence>
<feature type="region of interest" description="Disordered" evidence="5">
    <location>
        <begin position="35"/>
        <end position="118"/>
    </location>
</feature>
<dbReference type="GO" id="GO:0031718">
    <property type="term" value="F:type 1 cannabinoid receptor binding"/>
    <property type="evidence" value="ECO:0007669"/>
    <property type="project" value="TreeGrafter"/>
</dbReference>
<evidence type="ECO:0000256" key="2">
    <source>
        <dbReference type="ARBA" id="ARBA00007288"/>
    </source>
</evidence>
<gene>
    <name evidence="6" type="ORF">PFISCL1PPCAC_2026</name>
</gene>
<feature type="compositionally biased region" description="Basic and acidic residues" evidence="5">
    <location>
        <begin position="66"/>
        <end position="95"/>
    </location>
</feature>
<keyword evidence="7" id="KW-1185">Reference proteome</keyword>
<comment type="caution">
    <text evidence="6">The sequence shown here is derived from an EMBL/GenBank/DDBJ whole genome shotgun (WGS) entry which is preliminary data.</text>
</comment>
<evidence type="ECO:0000256" key="4">
    <source>
        <dbReference type="ARBA" id="ARBA00026030"/>
    </source>
</evidence>
<protein>
    <recommendedName>
        <fullName evidence="3">CB1 cannabinoid receptor-interacting protein 1</fullName>
    </recommendedName>
</protein>
<proteinExistence type="inferred from homology"/>
<evidence type="ECO:0000256" key="5">
    <source>
        <dbReference type="SAM" id="MobiDB-lite"/>
    </source>
</evidence>
<dbReference type="PANTHER" id="PTHR31952">
    <property type="entry name" value="CB1 CANNABINOID RECEPTOR-INTERACTING PROTEIN 1"/>
    <property type="match status" value="1"/>
</dbReference>
<dbReference type="PANTHER" id="PTHR31952:SF1">
    <property type="entry name" value="CB1 CANNABINOID RECEPTOR-INTERACTING PROTEIN 1"/>
    <property type="match status" value="1"/>
</dbReference>
<comment type="similarity">
    <text evidence="2">Belongs to the CNRIP family.</text>
</comment>